<feature type="region of interest" description="Disordered" evidence="1">
    <location>
        <begin position="83"/>
        <end position="110"/>
    </location>
</feature>
<feature type="compositionally biased region" description="Basic and acidic residues" evidence="1">
    <location>
        <begin position="90"/>
        <end position="101"/>
    </location>
</feature>
<dbReference type="AlphaFoldDB" id="A0A022W1D5"/>
<accession>A0A022W1D5</accession>
<sequence>MRMADSTGASKGKYRLHWCCKVRVDLLTCSGDTSQLSSFSRRTDITLDRQIRVWKAWQNVMFLLVRNKSRKLSQRTLIAHPIKGGNSWKAGERKEKQRNEWKIQGGRGSG</sequence>
<dbReference type="EMBL" id="KK207855">
    <property type="protein sequence ID" value="EZF52230.1"/>
    <property type="molecule type" value="Genomic_DNA"/>
</dbReference>
<gene>
    <name evidence="2" type="ORF">H103_04642</name>
</gene>
<organism evidence="2">
    <name type="scientific">Trichophyton rubrum CBS 288.86</name>
    <dbReference type="NCBI Taxonomy" id="1215330"/>
    <lineage>
        <taxon>Eukaryota</taxon>
        <taxon>Fungi</taxon>
        <taxon>Dikarya</taxon>
        <taxon>Ascomycota</taxon>
        <taxon>Pezizomycotina</taxon>
        <taxon>Eurotiomycetes</taxon>
        <taxon>Eurotiomycetidae</taxon>
        <taxon>Onygenales</taxon>
        <taxon>Arthrodermataceae</taxon>
        <taxon>Trichophyton</taxon>
    </lineage>
</organism>
<evidence type="ECO:0000256" key="1">
    <source>
        <dbReference type="SAM" id="MobiDB-lite"/>
    </source>
</evidence>
<name>A0A022W1D5_TRIRU</name>
<proteinExistence type="predicted"/>
<reference evidence="2" key="1">
    <citation type="submission" date="2014-02" db="EMBL/GenBank/DDBJ databases">
        <title>The Genome Sequence of Trichophyton rubrum (morphotype fischeri) CBS 288.86.</title>
        <authorList>
            <consortium name="The Broad Institute Genomics Platform"/>
            <person name="Cuomo C.A."/>
            <person name="White T.C."/>
            <person name="Graser Y."/>
            <person name="Martinez-Rossi N."/>
            <person name="Heitman J."/>
            <person name="Young S.K."/>
            <person name="Zeng Q."/>
            <person name="Gargeya S."/>
            <person name="Abouelleil A."/>
            <person name="Alvarado L."/>
            <person name="Chapman S.B."/>
            <person name="Gainer-Dewar J."/>
            <person name="Goldberg J."/>
            <person name="Griggs A."/>
            <person name="Gujja S."/>
            <person name="Hansen M."/>
            <person name="Howarth C."/>
            <person name="Imamovic A."/>
            <person name="Larimer J."/>
            <person name="Martinez D."/>
            <person name="Murphy C."/>
            <person name="Pearson M.D."/>
            <person name="Persinoti G."/>
            <person name="Poon T."/>
            <person name="Priest M."/>
            <person name="Roberts A.D."/>
            <person name="Saif S."/>
            <person name="Shea T.D."/>
            <person name="Sykes S.N."/>
            <person name="Wortman J."/>
            <person name="Nusbaum C."/>
            <person name="Birren B."/>
        </authorList>
    </citation>
    <scope>NUCLEOTIDE SEQUENCE [LARGE SCALE GENOMIC DNA]</scope>
    <source>
        <strain evidence="2">CBS 288.86</strain>
    </source>
</reference>
<evidence type="ECO:0000313" key="2">
    <source>
        <dbReference type="EMBL" id="EZF52230.1"/>
    </source>
</evidence>
<dbReference type="Proteomes" id="UP000023758">
    <property type="component" value="Unassembled WGS sequence"/>
</dbReference>
<dbReference type="HOGENOM" id="CLU_2322018_0_0_1"/>
<protein>
    <submittedName>
        <fullName evidence="2">Uncharacterized protein</fullName>
    </submittedName>
</protein>